<keyword evidence="3" id="KW-1185">Reference proteome</keyword>
<dbReference type="STRING" id="857342.A0A2T3B1B4"/>
<reference evidence="2 3" key="1">
    <citation type="journal article" date="2018" name="New Phytol.">
        <title>Comparative genomics and transcriptomics depict ericoid mycorrhizal fungi as versatile saprotrophs and plant mutualists.</title>
        <authorList>
            <person name="Martino E."/>
            <person name="Morin E."/>
            <person name="Grelet G.A."/>
            <person name="Kuo A."/>
            <person name="Kohler A."/>
            <person name="Daghino S."/>
            <person name="Barry K.W."/>
            <person name="Cichocki N."/>
            <person name="Clum A."/>
            <person name="Dockter R.B."/>
            <person name="Hainaut M."/>
            <person name="Kuo R.C."/>
            <person name="LaButti K."/>
            <person name="Lindahl B.D."/>
            <person name="Lindquist E.A."/>
            <person name="Lipzen A."/>
            <person name="Khouja H.R."/>
            <person name="Magnuson J."/>
            <person name="Murat C."/>
            <person name="Ohm R.A."/>
            <person name="Singer S.W."/>
            <person name="Spatafora J.W."/>
            <person name="Wang M."/>
            <person name="Veneault-Fourrey C."/>
            <person name="Henrissat B."/>
            <person name="Grigoriev I.V."/>
            <person name="Martin F.M."/>
            <person name="Perotto S."/>
        </authorList>
    </citation>
    <scope>NUCLEOTIDE SEQUENCE [LARGE SCALE GENOMIC DNA]</scope>
    <source>
        <strain evidence="2 3">ATCC 22711</strain>
    </source>
</reference>
<protein>
    <recommendedName>
        <fullName evidence="4">BZIP domain-containing protein</fullName>
    </recommendedName>
</protein>
<sequence length="284" mass="31010">MADCQGRTAARSFTRSAKIVGPLETSLDAAKCFQLSSPPFPSTRNLRDNKRRSRQKQKEYTASLEARLNELQDSGIRATKEVQQSARRVVEDNARLKALLRYLGVNDYMIQTWTPGAIEQPPQEFPSGEKQRATGSGQMVGVHREAQPALSQEIIQLDTPPLEDQLPAQNPRQYRCDSQTVEIAPSCKSLATSTTLPSCKVLTRLAEDPGADITQGFSAGGTADEQDDGGVECSTAHAMLMRFATSEDKLNVVSQALEYGCVGKSGGGCKVRNEVIWKAMDEVT</sequence>
<dbReference type="GeneID" id="36575604"/>
<dbReference type="InParanoid" id="A0A2T3B1B4"/>
<dbReference type="EMBL" id="KZ679011">
    <property type="protein sequence ID" value="PSS18352.1"/>
    <property type="molecule type" value="Genomic_DNA"/>
</dbReference>
<dbReference type="PANTHER" id="PTHR42070:SF1">
    <property type="entry name" value="FILAMENT ASSOCIATED PROTEIN, PUTATIVE (AFU_ORTHOLOGUE AFUA_8G06630)-RELATED"/>
    <property type="match status" value="1"/>
</dbReference>
<evidence type="ECO:0000313" key="3">
    <source>
        <dbReference type="Proteomes" id="UP000241818"/>
    </source>
</evidence>
<gene>
    <name evidence="2" type="ORF">M430DRAFT_42040</name>
</gene>
<dbReference type="OrthoDB" id="4505928at2759"/>
<evidence type="ECO:0000313" key="2">
    <source>
        <dbReference type="EMBL" id="PSS18352.1"/>
    </source>
</evidence>
<dbReference type="PANTHER" id="PTHR42070">
    <property type="entry name" value="FILAMENT ASSOCIATED PROTEIN, PUTATIVE (AFU_ORTHOLOGUE AFUA_8G06630)-RELATED"/>
    <property type="match status" value="1"/>
</dbReference>
<dbReference type="RefSeq" id="XP_024720704.1">
    <property type="nucleotide sequence ID" value="XM_024867523.1"/>
</dbReference>
<feature type="region of interest" description="Disordered" evidence="1">
    <location>
        <begin position="37"/>
        <end position="59"/>
    </location>
</feature>
<name>A0A2T3B1B4_AMORE</name>
<organism evidence="2 3">
    <name type="scientific">Amorphotheca resinae ATCC 22711</name>
    <dbReference type="NCBI Taxonomy" id="857342"/>
    <lineage>
        <taxon>Eukaryota</taxon>
        <taxon>Fungi</taxon>
        <taxon>Dikarya</taxon>
        <taxon>Ascomycota</taxon>
        <taxon>Pezizomycotina</taxon>
        <taxon>Leotiomycetes</taxon>
        <taxon>Helotiales</taxon>
        <taxon>Amorphothecaceae</taxon>
        <taxon>Amorphotheca</taxon>
    </lineage>
</organism>
<proteinExistence type="predicted"/>
<dbReference type="AlphaFoldDB" id="A0A2T3B1B4"/>
<dbReference type="Proteomes" id="UP000241818">
    <property type="component" value="Unassembled WGS sequence"/>
</dbReference>
<accession>A0A2T3B1B4</accession>
<evidence type="ECO:0008006" key="4">
    <source>
        <dbReference type="Google" id="ProtNLM"/>
    </source>
</evidence>
<evidence type="ECO:0000256" key="1">
    <source>
        <dbReference type="SAM" id="MobiDB-lite"/>
    </source>
</evidence>
<dbReference type="CDD" id="cd14688">
    <property type="entry name" value="bZIP_YAP"/>
    <property type="match status" value="1"/>
</dbReference>